<organism evidence="1 2">
    <name type="scientific">Cephus cinctus</name>
    <name type="common">Wheat stem sawfly</name>
    <dbReference type="NCBI Taxonomy" id="211228"/>
    <lineage>
        <taxon>Eukaryota</taxon>
        <taxon>Metazoa</taxon>
        <taxon>Ecdysozoa</taxon>
        <taxon>Arthropoda</taxon>
        <taxon>Hexapoda</taxon>
        <taxon>Insecta</taxon>
        <taxon>Pterygota</taxon>
        <taxon>Neoptera</taxon>
        <taxon>Endopterygota</taxon>
        <taxon>Hymenoptera</taxon>
        <taxon>Cephoidea</taxon>
        <taxon>Cephidae</taxon>
        <taxon>Cephus</taxon>
    </lineage>
</organism>
<proteinExistence type="predicted"/>
<dbReference type="AlphaFoldDB" id="A0AAJ7RJE4"/>
<sequence>MRATRARKNSEKTKRSAESTRHFRACFFVLITAPVVASETHKNIVIGLVPVAIASAMANVPSRATTINTRVACTKTKLRLEFQTCIISVPKSAKINEAWIGRANKIPEYLNLLAVDLTKPDACFC</sequence>
<keyword evidence="1" id="KW-1185">Reference proteome</keyword>
<accession>A0AAJ7RJE4</accession>
<dbReference type="RefSeq" id="XP_024942041.1">
    <property type="nucleotide sequence ID" value="XM_025086273.1"/>
</dbReference>
<evidence type="ECO:0000313" key="2">
    <source>
        <dbReference type="RefSeq" id="XP_024942041.1"/>
    </source>
</evidence>
<dbReference type="Proteomes" id="UP000694920">
    <property type="component" value="Unplaced"/>
</dbReference>
<evidence type="ECO:0000313" key="1">
    <source>
        <dbReference type="Proteomes" id="UP000694920"/>
    </source>
</evidence>
<name>A0AAJ7RJE4_CEPCN</name>
<protein>
    <submittedName>
        <fullName evidence="2">Uncharacterized protein LOC112494536</fullName>
    </submittedName>
</protein>
<dbReference type="GeneID" id="112494536"/>
<dbReference type="KEGG" id="ccin:112494536"/>
<gene>
    <name evidence="2" type="primary">LOC112494536</name>
</gene>
<reference evidence="2" key="1">
    <citation type="submission" date="2025-08" db="UniProtKB">
        <authorList>
            <consortium name="RefSeq"/>
        </authorList>
    </citation>
    <scope>IDENTIFICATION</scope>
</reference>